<name>A0AAW0QXW9_9PEZI</name>
<dbReference type="AlphaFoldDB" id="A0AAW0QXW9"/>
<dbReference type="EMBL" id="JAQQWP010000006">
    <property type="protein sequence ID" value="KAK8115241.1"/>
    <property type="molecule type" value="Genomic_DNA"/>
</dbReference>
<keyword evidence="1" id="KW-1133">Transmembrane helix</keyword>
<gene>
    <name evidence="2" type="ORF">PG999_007310</name>
</gene>
<proteinExistence type="predicted"/>
<reference evidence="2 3" key="1">
    <citation type="submission" date="2023-01" db="EMBL/GenBank/DDBJ databases">
        <title>Analysis of 21 Apiospora genomes using comparative genomics revels a genus with tremendous synthesis potential of carbohydrate active enzymes and secondary metabolites.</title>
        <authorList>
            <person name="Sorensen T."/>
        </authorList>
    </citation>
    <scope>NUCLEOTIDE SEQUENCE [LARGE SCALE GENOMIC DNA]</scope>
    <source>
        <strain evidence="2 3">CBS 117206</strain>
    </source>
</reference>
<keyword evidence="1" id="KW-0472">Membrane</keyword>
<evidence type="ECO:0000313" key="3">
    <source>
        <dbReference type="Proteomes" id="UP001392437"/>
    </source>
</evidence>
<keyword evidence="1" id="KW-0812">Transmembrane</keyword>
<feature type="transmembrane region" description="Helical" evidence="1">
    <location>
        <begin position="7"/>
        <end position="27"/>
    </location>
</feature>
<organism evidence="2 3">
    <name type="scientific">Apiospora kogelbergensis</name>
    <dbReference type="NCBI Taxonomy" id="1337665"/>
    <lineage>
        <taxon>Eukaryota</taxon>
        <taxon>Fungi</taxon>
        <taxon>Dikarya</taxon>
        <taxon>Ascomycota</taxon>
        <taxon>Pezizomycotina</taxon>
        <taxon>Sordariomycetes</taxon>
        <taxon>Xylariomycetidae</taxon>
        <taxon>Amphisphaeriales</taxon>
        <taxon>Apiosporaceae</taxon>
        <taxon>Apiospora</taxon>
    </lineage>
</organism>
<dbReference type="Proteomes" id="UP001392437">
    <property type="component" value="Unassembled WGS sequence"/>
</dbReference>
<protein>
    <submittedName>
        <fullName evidence="2">MFS general substrate transporter</fullName>
    </submittedName>
</protein>
<keyword evidence="3" id="KW-1185">Reference proteome</keyword>
<comment type="caution">
    <text evidence="2">The sequence shown here is derived from an EMBL/GenBank/DDBJ whole genome shotgun (WGS) entry which is preliminary data.</text>
</comment>
<evidence type="ECO:0000313" key="2">
    <source>
        <dbReference type="EMBL" id="KAK8115241.1"/>
    </source>
</evidence>
<evidence type="ECO:0000256" key="1">
    <source>
        <dbReference type="SAM" id="Phobius"/>
    </source>
</evidence>
<sequence>MNRFCLSYRILVSLIVGLAALVGFFWLEGSTWVPEPAITSLIMSAGRFDFSQIGPQQWYI</sequence>
<accession>A0AAW0QXW9</accession>